<protein>
    <submittedName>
        <fullName evidence="8">Sodium transporter</fullName>
    </submittedName>
</protein>
<keyword evidence="2" id="KW-1003">Cell membrane</keyword>
<feature type="transmembrane region" description="Helical" evidence="6">
    <location>
        <begin position="367"/>
        <end position="386"/>
    </location>
</feature>
<keyword evidence="9" id="KW-1185">Reference proteome</keyword>
<dbReference type="PANTHER" id="PTHR30294:SF29">
    <property type="entry name" value="MULTIDRUG ABC TRANSPORTER PERMEASE YBHS-RELATED"/>
    <property type="match status" value="1"/>
</dbReference>
<organism evidence="8 9">
    <name type="scientific">Oceanobacillus neutriphilus</name>
    <dbReference type="NCBI Taxonomy" id="531815"/>
    <lineage>
        <taxon>Bacteria</taxon>
        <taxon>Bacillati</taxon>
        <taxon>Bacillota</taxon>
        <taxon>Bacilli</taxon>
        <taxon>Bacillales</taxon>
        <taxon>Bacillaceae</taxon>
        <taxon>Oceanobacillus</taxon>
    </lineage>
</organism>
<gene>
    <name evidence="8" type="ORF">GCM10011346_15320</name>
</gene>
<evidence type="ECO:0000256" key="5">
    <source>
        <dbReference type="ARBA" id="ARBA00023136"/>
    </source>
</evidence>
<dbReference type="Proteomes" id="UP000641206">
    <property type="component" value="Unassembled WGS sequence"/>
</dbReference>
<feature type="domain" description="ABC-2 type transporter transmembrane" evidence="7">
    <location>
        <begin position="19"/>
        <end position="388"/>
    </location>
</feature>
<evidence type="ECO:0000313" key="9">
    <source>
        <dbReference type="Proteomes" id="UP000641206"/>
    </source>
</evidence>
<evidence type="ECO:0000256" key="1">
    <source>
        <dbReference type="ARBA" id="ARBA00004651"/>
    </source>
</evidence>
<feature type="transmembrane region" description="Helical" evidence="6">
    <location>
        <begin position="21"/>
        <end position="42"/>
    </location>
</feature>
<evidence type="ECO:0000313" key="8">
    <source>
        <dbReference type="EMBL" id="GGP09793.1"/>
    </source>
</evidence>
<dbReference type="EMBL" id="BMLW01000004">
    <property type="protein sequence ID" value="GGP09793.1"/>
    <property type="molecule type" value="Genomic_DNA"/>
</dbReference>
<dbReference type="RefSeq" id="WP_188733868.1">
    <property type="nucleotide sequence ID" value="NZ_BMLW01000004.1"/>
</dbReference>
<evidence type="ECO:0000256" key="4">
    <source>
        <dbReference type="ARBA" id="ARBA00022989"/>
    </source>
</evidence>
<keyword evidence="3 6" id="KW-0812">Transmembrane</keyword>
<name>A0ABQ2NT90_9BACI</name>
<evidence type="ECO:0000256" key="6">
    <source>
        <dbReference type="SAM" id="Phobius"/>
    </source>
</evidence>
<feature type="transmembrane region" description="Helical" evidence="6">
    <location>
        <begin position="192"/>
        <end position="213"/>
    </location>
</feature>
<feature type="transmembrane region" description="Helical" evidence="6">
    <location>
        <begin position="277"/>
        <end position="303"/>
    </location>
</feature>
<dbReference type="Pfam" id="PF12698">
    <property type="entry name" value="ABC2_membrane_3"/>
    <property type="match status" value="1"/>
</dbReference>
<evidence type="ECO:0000256" key="3">
    <source>
        <dbReference type="ARBA" id="ARBA00022692"/>
    </source>
</evidence>
<comment type="caution">
    <text evidence="8">The sequence shown here is derived from an EMBL/GenBank/DDBJ whole genome shotgun (WGS) entry which is preliminary data.</text>
</comment>
<proteinExistence type="predicted"/>
<dbReference type="InterPro" id="IPR013525">
    <property type="entry name" value="ABC2_TM"/>
</dbReference>
<accession>A0ABQ2NT90</accession>
<keyword evidence="4 6" id="KW-1133">Transmembrane helix</keyword>
<reference evidence="9" key="1">
    <citation type="journal article" date="2019" name="Int. J. Syst. Evol. Microbiol.">
        <title>The Global Catalogue of Microorganisms (GCM) 10K type strain sequencing project: providing services to taxonomists for standard genome sequencing and annotation.</title>
        <authorList>
            <consortium name="The Broad Institute Genomics Platform"/>
            <consortium name="The Broad Institute Genome Sequencing Center for Infectious Disease"/>
            <person name="Wu L."/>
            <person name="Ma J."/>
        </authorList>
    </citation>
    <scope>NUCLEOTIDE SEQUENCE [LARGE SCALE GENOMIC DNA]</scope>
    <source>
        <strain evidence="9">CGMCC 1.7693</strain>
    </source>
</reference>
<keyword evidence="5 6" id="KW-0472">Membrane</keyword>
<sequence>MQNSMKVAKWELKRNLKNKTFVIGLFITPAIFILFFFLGSLFSDSDDDTDNAENMTVYVNEDIGFFEEIESINTEQDFGWDLQTTDTPQSEITEVDEPYTAYLFINEQSLQENRIATYTSEKADPLFPGQLQTLSVPLQVMKAEAAGLSQQEINQLMEPISFVEGTIQGEGEPPSNIEESSLFDLENPLETLIPGIFAGIIMLSITFTGMAIFQSASQEKKDKIAEIILSSLTPSELMQGKILGYFMLGLIQVAVFIAILLPFAIWQTDIPILENLFVPRTIFFVVIALLSYLMFASIFVGVGATMSDVSSAGNLQGLVMMLPFLQFVIIGPVISNPDGVVAAVGTYIPFTAPLTLLIRLTLLDSWPWIEIIISVAVIMLSIYIFMKLAGKIFKVGILLYGKNATPKEIWKWIRM</sequence>
<comment type="subcellular location">
    <subcellularLocation>
        <location evidence="1">Cell membrane</location>
        <topology evidence="1">Multi-pass membrane protein</topology>
    </subcellularLocation>
</comment>
<dbReference type="PANTHER" id="PTHR30294">
    <property type="entry name" value="MEMBRANE COMPONENT OF ABC TRANSPORTER YHHJ-RELATED"/>
    <property type="match status" value="1"/>
</dbReference>
<feature type="transmembrane region" description="Helical" evidence="6">
    <location>
        <begin position="242"/>
        <end position="265"/>
    </location>
</feature>
<evidence type="ECO:0000256" key="2">
    <source>
        <dbReference type="ARBA" id="ARBA00022475"/>
    </source>
</evidence>
<evidence type="ECO:0000259" key="7">
    <source>
        <dbReference type="Pfam" id="PF12698"/>
    </source>
</evidence>
<dbReference type="InterPro" id="IPR051449">
    <property type="entry name" value="ABC-2_transporter_component"/>
</dbReference>